<dbReference type="SUPFAM" id="SSF47240">
    <property type="entry name" value="Ferritin-like"/>
    <property type="match status" value="1"/>
</dbReference>
<reference evidence="1 2" key="1">
    <citation type="submission" date="2023-07" db="EMBL/GenBank/DDBJ databases">
        <title>Sorghum-associated microbial communities from plants grown in Nebraska, USA.</title>
        <authorList>
            <person name="Schachtman D."/>
        </authorList>
    </citation>
    <scope>NUCLEOTIDE SEQUENCE [LARGE SCALE GENOMIC DNA]</scope>
    <source>
        <strain evidence="1 2">DS1781</strain>
    </source>
</reference>
<proteinExistence type="predicted"/>
<name>A0ABU1NEU7_9BURK</name>
<evidence type="ECO:0008006" key="3">
    <source>
        <dbReference type="Google" id="ProtNLM"/>
    </source>
</evidence>
<protein>
    <recommendedName>
        <fullName evidence="3">p-aminobenzoate N-oxygenase AurF</fullName>
    </recommendedName>
</protein>
<sequence>MNSTSTERYAKVIEVSKRVRWEIDRDIIRGRGFDYSRHFLPDGLSLADELPFLGGEERRLLSQVQGRTYAYMFGLVERFIAAKVMELGRAQALGDQVAMEALVRMTDEELKHQKLFRQLESMMGQDMPSGYVMSADPDAIAQAVLGSGNWAVLALTLYIELFSQAHYRASIAPDEHICPLWKDVFLYHWREESQHAILDEMEFLKEDARLDEAGRDVAVGELIALVGAVDATVQAQAAADAGYFCGITGLSGHAERAAAVHALVLKAYRWQYIVSGLLEPRFNKVLFSCLNATQATRIRNATAPLGYAMPKQPGVAEAMAA</sequence>
<keyword evidence="2" id="KW-1185">Reference proteome</keyword>
<dbReference type="InterPro" id="IPR009078">
    <property type="entry name" value="Ferritin-like_SF"/>
</dbReference>
<accession>A0ABU1NEU7</accession>
<comment type="caution">
    <text evidence="1">The sequence shown here is derived from an EMBL/GenBank/DDBJ whole genome shotgun (WGS) entry which is preliminary data.</text>
</comment>
<evidence type="ECO:0000313" key="2">
    <source>
        <dbReference type="Proteomes" id="UP001184230"/>
    </source>
</evidence>
<dbReference type="RefSeq" id="WP_309902187.1">
    <property type="nucleotide sequence ID" value="NZ_JAVDRF010000005.1"/>
</dbReference>
<dbReference type="EMBL" id="JAVDRF010000005">
    <property type="protein sequence ID" value="MDR6536812.1"/>
    <property type="molecule type" value="Genomic_DNA"/>
</dbReference>
<evidence type="ECO:0000313" key="1">
    <source>
        <dbReference type="EMBL" id="MDR6536812.1"/>
    </source>
</evidence>
<dbReference type="Proteomes" id="UP001184230">
    <property type="component" value="Unassembled WGS sequence"/>
</dbReference>
<organism evidence="1 2">
    <name type="scientific">Variovorax soli</name>
    <dbReference type="NCBI Taxonomy" id="376815"/>
    <lineage>
        <taxon>Bacteria</taxon>
        <taxon>Pseudomonadati</taxon>
        <taxon>Pseudomonadota</taxon>
        <taxon>Betaproteobacteria</taxon>
        <taxon>Burkholderiales</taxon>
        <taxon>Comamonadaceae</taxon>
        <taxon>Variovorax</taxon>
    </lineage>
</organism>
<gene>
    <name evidence="1" type="ORF">J2739_002585</name>
</gene>